<sequence length="66" mass="7457">MQQTIRTTLWCTDVARMKALLKVLLNCNNFLVAQRKKQKTFPAALESQVSKVGHGLSKASFKNFNC</sequence>
<evidence type="ECO:0000313" key="1">
    <source>
        <dbReference type="EnsemblMetazoa" id="RPRC002468-PA"/>
    </source>
</evidence>
<keyword evidence="2" id="KW-1185">Reference proteome</keyword>
<dbReference type="Proteomes" id="UP000015103">
    <property type="component" value="Unassembled WGS sequence"/>
</dbReference>
<evidence type="ECO:0000313" key="2">
    <source>
        <dbReference type="Proteomes" id="UP000015103"/>
    </source>
</evidence>
<name>T1HEJ6_RHOPR</name>
<organism evidence="1 2">
    <name type="scientific">Rhodnius prolixus</name>
    <name type="common">Triatomid bug</name>
    <dbReference type="NCBI Taxonomy" id="13249"/>
    <lineage>
        <taxon>Eukaryota</taxon>
        <taxon>Metazoa</taxon>
        <taxon>Ecdysozoa</taxon>
        <taxon>Arthropoda</taxon>
        <taxon>Hexapoda</taxon>
        <taxon>Insecta</taxon>
        <taxon>Pterygota</taxon>
        <taxon>Neoptera</taxon>
        <taxon>Paraneoptera</taxon>
        <taxon>Hemiptera</taxon>
        <taxon>Heteroptera</taxon>
        <taxon>Panheteroptera</taxon>
        <taxon>Cimicomorpha</taxon>
        <taxon>Reduviidae</taxon>
        <taxon>Triatominae</taxon>
        <taxon>Rhodnius</taxon>
    </lineage>
</organism>
<reference evidence="1" key="1">
    <citation type="submission" date="2015-05" db="UniProtKB">
        <authorList>
            <consortium name="EnsemblMetazoa"/>
        </authorList>
    </citation>
    <scope>IDENTIFICATION</scope>
</reference>
<accession>T1HEJ6</accession>
<dbReference type="EnsemblMetazoa" id="RPRC002468-RA">
    <property type="protein sequence ID" value="RPRC002468-PA"/>
    <property type="gene ID" value="RPRC002468"/>
</dbReference>
<dbReference type="EMBL" id="ACPB03024285">
    <property type="status" value="NOT_ANNOTATED_CDS"/>
    <property type="molecule type" value="Genomic_DNA"/>
</dbReference>
<dbReference type="AlphaFoldDB" id="T1HEJ6"/>
<dbReference type="InParanoid" id="T1HEJ6"/>
<dbReference type="VEuPathDB" id="VectorBase:RPRC002468"/>
<dbReference type="HOGENOM" id="CLU_2834330_0_0_1"/>
<protein>
    <submittedName>
        <fullName evidence="1">Uncharacterized protein</fullName>
    </submittedName>
</protein>
<proteinExistence type="predicted"/>